<dbReference type="HAMAP" id="MF_02006">
    <property type="entry name" value="Tyr_tRNA_synth_type1"/>
    <property type="match status" value="1"/>
</dbReference>
<accession>A0AA43UC05</accession>
<keyword evidence="3 11" id="KW-0436">Ligase</keyword>
<evidence type="ECO:0000256" key="2">
    <source>
        <dbReference type="ARBA" id="ARBA00022490"/>
    </source>
</evidence>
<organism evidence="14 15">
    <name type="scientific">Atopococcus tabaci</name>
    <dbReference type="NCBI Taxonomy" id="269774"/>
    <lineage>
        <taxon>Bacteria</taxon>
        <taxon>Bacillati</taxon>
        <taxon>Bacillota</taxon>
        <taxon>Bacilli</taxon>
        <taxon>Lactobacillales</taxon>
        <taxon>Carnobacteriaceae</taxon>
        <taxon>Atopococcus</taxon>
    </lineage>
</organism>
<dbReference type="PROSITE" id="PS00178">
    <property type="entry name" value="AA_TRNA_LIGASE_I"/>
    <property type="match status" value="1"/>
</dbReference>
<comment type="catalytic activity">
    <reaction evidence="9 11">
        <text>tRNA(Tyr) + L-tyrosine + ATP = L-tyrosyl-tRNA(Tyr) + AMP + diphosphate + H(+)</text>
        <dbReference type="Rhea" id="RHEA:10220"/>
        <dbReference type="Rhea" id="RHEA-COMP:9706"/>
        <dbReference type="Rhea" id="RHEA-COMP:9707"/>
        <dbReference type="ChEBI" id="CHEBI:15378"/>
        <dbReference type="ChEBI" id="CHEBI:30616"/>
        <dbReference type="ChEBI" id="CHEBI:33019"/>
        <dbReference type="ChEBI" id="CHEBI:58315"/>
        <dbReference type="ChEBI" id="CHEBI:78442"/>
        <dbReference type="ChEBI" id="CHEBI:78536"/>
        <dbReference type="ChEBI" id="CHEBI:456215"/>
        <dbReference type="EC" id="6.1.1.1"/>
    </reaction>
</comment>
<evidence type="ECO:0000256" key="7">
    <source>
        <dbReference type="ARBA" id="ARBA00022917"/>
    </source>
</evidence>
<feature type="binding site" evidence="11">
    <location>
        <position position="168"/>
    </location>
    <ligand>
        <name>L-tyrosine</name>
        <dbReference type="ChEBI" id="CHEBI:58315"/>
    </ligand>
</feature>
<keyword evidence="4 11" id="KW-0547">Nucleotide-binding</keyword>
<dbReference type="PANTHER" id="PTHR11766">
    <property type="entry name" value="TYROSYL-TRNA SYNTHETASE"/>
    <property type="match status" value="1"/>
</dbReference>
<dbReference type="InterPro" id="IPR001412">
    <property type="entry name" value="aa-tRNA-synth_I_CS"/>
</dbReference>
<dbReference type="Gene3D" id="1.10.240.10">
    <property type="entry name" value="Tyrosyl-Transfer RNA Synthetase"/>
    <property type="match status" value="1"/>
</dbReference>
<dbReference type="GO" id="GO:0042803">
    <property type="term" value="F:protein homodimerization activity"/>
    <property type="evidence" value="ECO:0007669"/>
    <property type="project" value="UniProtKB-ARBA"/>
</dbReference>
<reference evidence="14" key="1">
    <citation type="submission" date="2023-07" db="EMBL/GenBank/DDBJ databases">
        <title>Between Cages and Wild: Unraveling the Impact of Captivity on Animal Microbiomes and Antimicrobial Resistance.</title>
        <authorList>
            <person name="Schmartz G.P."/>
            <person name="Rehner J."/>
            <person name="Schuff M.J."/>
            <person name="Becker S.L."/>
            <person name="Kravczyk M."/>
            <person name="Gurevich A."/>
            <person name="Francke R."/>
            <person name="Mueller R."/>
            <person name="Keller V."/>
            <person name="Keller A."/>
        </authorList>
    </citation>
    <scope>NUCLEOTIDE SEQUENCE</scope>
    <source>
        <strain evidence="14">S39M_St_73</strain>
    </source>
</reference>
<keyword evidence="5 11" id="KW-0067">ATP-binding</keyword>
<evidence type="ECO:0000313" key="14">
    <source>
        <dbReference type="EMBL" id="MDO5457176.1"/>
    </source>
</evidence>
<dbReference type="Gene3D" id="3.10.290.10">
    <property type="entry name" value="RNA-binding S4 domain"/>
    <property type="match status" value="1"/>
</dbReference>
<dbReference type="Pfam" id="PF00579">
    <property type="entry name" value="tRNA-synt_1b"/>
    <property type="match status" value="1"/>
</dbReference>
<comment type="function">
    <text evidence="11">Catalyzes the attachment of tyrosine to tRNA(Tyr) in a two-step reaction: tyrosine is first activated by ATP to form Tyr-AMP and then transferred to the acceptor end of tRNA(Tyr).</text>
</comment>
<dbReference type="Gene3D" id="3.40.50.620">
    <property type="entry name" value="HUPs"/>
    <property type="match status" value="1"/>
</dbReference>
<dbReference type="SUPFAM" id="SSF55174">
    <property type="entry name" value="Alpha-L RNA-binding motif"/>
    <property type="match status" value="1"/>
</dbReference>
<dbReference type="Proteomes" id="UP001171751">
    <property type="component" value="Unassembled WGS sequence"/>
</dbReference>
<dbReference type="AlphaFoldDB" id="A0AA43UC05"/>
<sequence length="421" mass="47765">MSIIEELTWRGAINQQTDEEGLKRLVEEKNVSLYCGVDPTADSLHIGHLIPYMVLKRFQLAGHRPVIVIGAGTATIGDPSGRNSERELQTMETIMENAEAISQQMVHLFDANGPNGIKMVNNYDWLKEISFLDFLRDVGKDFSLNTMLSKESVQSRLETGISFTEFTYQIIQAMDYLYLYREHDVQLQVGGADQWGNITAGLDFIRKKEGPEAEAYGLTIPLLTNADGEKFGKSAGNAVWLDPKKTSPYEFYQFWMNQQDEDIVKYLKYFSFRSKAEIEEIAEQMEAEPHKRHGQRALAEEMTVFVHSEKDLKEVQVLTDALFSGDVANLSVNQVQNASSAMESVTAPKENQNIIDFLVDASGIVNSRRQAREDINNGAIYIKGERITDLDYVLGEEDSYDGQFILVRRGKKRWFLVNLED</sequence>
<dbReference type="InterPro" id="IPR002942">
    <property type="entry name" value="S4_RNA-bd"/>
</dbReference>
<evidence type="ECO:0000256" key="5">
    <source>
        <dbReference type="ARBA" id="ARBA00022840"/>
    </source>
</evidence>
<evidence type="ECO:0000256" key="1">
    <source>
        <dbReference type="ARBA" id="ARBA00004496"/>
    </source>
</evidence>
<evidence type="ECO:0000313" key="15">
    <source>
        <dbReference type="Proteomes" id="UP001171751"/>
    </source>
</evidence>
<comment type="caution">
    <text evidence="14">The sequence shown here is derived from an EMBL/GenBank/DDBJ whole genome shotgun (WGS) entry which is preliminary data.</text>
</comment>
<dbReference type="CDD" id="cd00165">
    <property type="entry name" value="S4"/>
    <property type="match status" value="1"/>
</dbReference>
<keyword evidence="7 11" id="KW-0648">Protein biosynthesis</keyword>
<keyword evidence="2 11" id="KW-0963">Cytoplasm</keyword>
<dbReference type="EMBL" id="JAUNQW010000006">
    <property type="protein sequence ID" value="MDO5457176.1"/>
    <property type="molecule type" value="Genomic_DNA"/>
</dbReference>
<dbReference type="FunFam" id="3.40.50.620:FF:000008">
    <property type="entry name" value="Tyrosine--tRNA ligase"/>
    <property type="match status" value="1"/>
</dbReference>
<dbReference type="GO" id="GO:0006437">
    <property type="term" value="P:tyrosyl-tRNA aminoacylation"/>
    <property type="evidence" value="ECO:0007669"/>
    <property type="project" value="UniProtKB-UniRule"/>
</dbReference>
<dbReference type="Pfam" id="PF22421">
    <property type="entry name" value="SYY_C-terminal"/>
    <property type="match status" value="1"/>
</dbReference>
<dbReference type="InterPro" id="IPR014729">
    <property type="entry name" value="Rossmann-like_a/b/a_fold"/>
</dbReference>
<dbReference type="PROSITE" id="PS50889">
    <property type="entry name" value="S4"/>
    <property type="match status" value="1"/>
</dbReference>
<evidence type="ECO:0000256" key="9">
    <source>
        <dbReference type="ARBA" id="ARBA00048248"/>
    </source>
</evidence>
<comment type="subunit">
    <text evidence="11">Homodimer.</text>
</comment>
<dbReference type="CDD" id="cd00805">
    <property type="entry name" value="TyrRS_core"/>
    <property type="match status" value="1"/>
</dbReference>
<feature type="binding site" evidence="11">
    <location>
        <position position="172"/>
    </location>
    <ligand>
        <name>L-tyrosine</name>
        <dbReference type="ChEBI" id="CHEBI:58315"/>
    </ligand>
</feature>
<gene>
    <name evidence="11 14" type="primary">tyrS</name>
    <name evidence="14" type="ORF">Q4F26_02415</name>
</gene>
<evidence type="ECO:0000256" key="6">
    <source>
        <dbReference type="ARBA" id="ARBA00022884"/>
    </source>
</evidence>
<protein>
    <recommendedName>
        <fullName evidence="11">Tyrosine--tRNA ligase</fullName>
        <ecNumber evidence="11">6.1.1.1</ecNumber>
    </recommendedName>
    <alternativeName>
        <fullName evidence="11">Tyrosyl-tRNA synthetase</fullName>
        <shortName evidence="11">TyrRS</shortName>
    </alternativeName>
</protein>
<dbReference type="EC" id="6.1.1.1" evidence="11"/>
<feature type="short sequence motif" description="'KMSKS' region" evidence="11">
    <location>
        <begin position="230"/>
        <end position="234"/>
    </location>
</feature>
<dbReference type="GO" id="GO:0004831">
    <property type="term" value="F:tyrosine-tRNA ligase activity"/>
    <property type="evidence" value="ECO:0007669"/>
    <property type="project" value="UniProtKB-UniRule"/>
</dbReference>
<evidence type="ECO:0000256" key="8">
    <source>
        <dbReference type="ARBA" id="ARBA00023146"/>
    </source>
</evidence>
<dbReference type="InterPro" id="IPR054608">
    <property type="entry name" value="SYY-like_C"/>
</dbReference>
<name>A0AA43UC05_9LACT</name>
<dbReference type="FunFam" id="1.10.240.10:FF:000001">
    <property type="entry name" value="Tyrosine--tRNA ligase"/>
    <property type="match status" value="1"/>
</dbReference>
<dbReference type="GO" id="GO:0005524">
    <property type="term" value="F:ATP binding"/>
    <property type="evidence" value="ECO:0007669"/>
    <property type="project" value="UniProtKB-UniRule"/>
</dbReference>
<dbReference type="InterPro" id="IPR002307">
    <property type="entry name" value="Tyr-tRNA-ligase"/>
</dbReference>
<comment type="similarity">
    <text evidence="10 11">Belongs to the class-I aminoacyl-tRNA synthetase family. TyrS type 1 subfamily.</text>
</comment>
<feature type="binding site" evidence="11">
    <location>
        <position position="233"/>
    </location>
    <ligand>
        <name>ATP</name>
        <dbReference type="ChEBI" id="CHEBI:30616"/>
    </ligand>
</feature>
<evidence type="ECO:0000256" key="10">
    <source>
        <dbReference type="ARBA" id="ARBA00060965"/>
    </source>
</evidence>
<evidence type="ECO:0000256" key="3">
    <source>
        <dbReference type="ARBA" id="ARBA00022598"/>
    </source>
</evidence>
<evidence type="ECO:0000256" key="12">
    <source>
        <dbReference type="PROSITE-ProRule" id="PRU00182"/>
    </source>
</evidence>
<keyword evidence="15" id="KW-1185">Reference proteome</keyword>
<feature type="short sequence motif" description="'HIGH' region" evidence="11">
    <location>
        <begin position="39"/>
        <end position="48"/>
    </location>
</feature>
<keyword evidence="8 11" id="KW-0030">Aminoacyl-tRNA synthetase</keyword>
<dbReference type="PRINTS" id="PR01040">
    <property type="entry name" value="TRNASYNTHTYR"/>
</dbReference>
<dbReference type="InterPro" id="IPR024107">
    <property type="entry name" value="Tyr-tRNA-ligase_bac_1"/>
</dbReference>
<evidence type="ECO:0000256" key="11">
    <source>
        <dbReference type="HAMAP-Rule" id="MF_02006"/>
    </source>
</evidence>
<comment type="subcellular location">
    <subcellularLocation>
        <location evidence="1 11">Cytoplasm</location>
    </subcellularLocation>
</comment>
<evidence type="ECO:0000259" key="13">
    <source>
        <dbReference type="SMART" id="SM00363"/>
    </source>
</evidence>
<dbReference type="InterPro" id="IPR002305">
    <property type="entry name" value="aa-tRNA-synth_Ic"/>
</dbReference>
<dbReference type="SUPFAM" id="SSF52374">
    <property type="entry name" value="Nucleotidylyl transferase"/>
    <property type="match status" value="1"/>
</dbReference>
<dbReference type="GO" id="GO:0005829">
    <property type="term" value="C:cytosol"/>
    <property type="evidence" value="ECO:0007669"/>
    <property type="project" value="TreeGrafter"/>
</dbReference>
<evidence type="ECO:0000256" key="4">
    <source>
        <dbReference type="ARBA" id="ARBA00022741"/>
    </source>
</evidence>
<dbReference type="PANTHER" id="PTHR11766:SF0">
    <property type="entry name" value="TYROSINE--TRNA LIGASE, MITOCHONDRIAL"/>
    <property type="match status" value="1"/>
</dbReference>
<dbReference type="GO" id="GO:0003723">
    <property type="term" value="F:RNA binding"/>
    <property type="evidence" value="ECO:0007669"/>
    <property type="project" value="UniProtKB-KW"/>
</dbReference>
<feature type="binding site" evidence="11">
    <location>
        <position position="34"/>
    </location>
    <ligand>
        <name>L-tyrosine</name>
        <dbReference type="ChEBI" id="CHEBI:58315"/>
    </ligand>
</feature>
<dbReference type="NCBIfam" id="TIGR00234">
    <property type="entry name" value="tyrS"/>
    <property type="match status" value="1"/>
</dbReference>
<dbReference type="InterPro" id="IPR036986">
    <property type="entry name" value="S4_RNA-bd_sf"/>
</dbReference>
<proteinExistence type="inferred from homology"/>
<dbReference type="InterPro" id="IPR024088">
    <property type="entry name" value="Tyr-tRNA-ligase_bac-type"/>
</dbReference>
<feature type="domain" description="RNA-binding S4" evidence="13">
    <location>
        <begin position="353"/>
        <end position="420"/>
    </location>
</feature>
<dbReference type="SMART" id="SM00363">
    <property type="entry name" value="S4"/>
    <property type="match status" value="1"/>
</dbReference>
<keyword evidence="6 12" id="KW-0694">RNA-binding</keyword>